<feature type="compositionally biased region" description="Basic and acidic residues" evidence="1">
    <location>
        <begin position="1"/>
        <end position="11"/>
    </location>
</feature>
<protein>
    <submittedName>
        <fullName evidence="2">Uncharacterized protein</fullName>
    </submittedName>
</protein>
<reference evidence="2 3" key="1">
    <citation type="submission" date="2018-04" db="EMBL/GenBank/DDBJ databases">
        <title>Bacteria isolated from cave deposits of Manipur.</title>
        <authorList>
            <person name="Sahoo D."/>
            <person name="Sarangthem I."/>
            <person name="Nandeibam J."/>
        </authorList>
    </citation>
    <scope>NUCLEOTIDE SEQUENCE [LARGE SCALE GENOMIC DNA]</scope>
    <source>
        <strain evidence="3">mrc11</strain>
    </source>
</reference>
<dbReference type="EMBL" id="QLNP01000064">
    <property type="protein sequence ID" value="RAM37951.1"/>
    <property type="molecule type" value="Genomic_DNA"/>
</dbReference>
<evidence type="ECO:0000256" key="1">
    <source>
        <dbReference type="SAM" id="MobiDB-lite"/>
    </source>
</evidence>
<dbReference type="OrthoDB" id="4950478at2"/>
<sequence>MKRIALLRERQTPSASTGAHCPASGMWAPADSPDEAHAFFEGQVFPAFRGIPTVWRRRASGQD</sequence>
<organism evidence="2 3">
    <name type="scientific">Arthrobacter globiformis</name>
    <dbReference type="NCBI Taxonomy" id="1665"/>
    <lineage>
        <taxon>Bacteria</taxon>
        <taxon>Bacillati</taxon>
        <taxon>Actinomycetota</taxon>
        <taxon>Actinomycetes</taxon>
        <taxon>Micrococcales</taxon>
        <taxon>Micrococcaceae</taxon>
        <taxon>Arthrobacter</taxon>
    </lineage>
</organism>
<dbReference type="AlphaFoldDB" id="A0A328HIJ7"/>
<evidence type="ECO:0000313" key="3">
    <source>
        <dbReference type="Proteomes" id="UP000249166"/>
    </source>
</evidence>
<proteinExistence type="predicted"/>
<feature type="region of interest" description="Disordered" evidence="1">
    <location>
        <begin position="1"/>
        <end position="28"/>
    </location>
</feature>
<name>A0A328HIJ7_ARTGO</name>
<accession>A0A328HIJ7</accession>
<dbReference type="Proteomes" id="UP000249166">
    <property type="component" value="Unassembled WGS sequence"/>
</dbReference>
<comment type="caution">
    <text evidence="2">The sequence shown here is derived from an EMBL/GenBank/DDBJ whole genome shotgun (WGS) entry which is preliminary data.</text>
</comment>
<evidence type="ECO:0000313" key="2">
    <source>
        <dbReference type="EMBL" id="RAM37951.1"/>
    </source>
</evidence>
<gene>
    <name evidence="2" type="ORF">DBZ45_07465</name>
</gene>